<dbReference type="RefSeq" id="WP_396888374.1">
    <property type="nucleotide sequence ID" value="NZ_JACHVU010000001.1"/>
</dbReference>
<keyword evidence="3" id="KW-1185">Reference proteome</keyword>
<evidence type="ECO:0000313" key="3">
    <source>
        <dbReference type="Proteomes" id="UP000550501"/>
    </source>
</evidence>
<comment type="caution">
    <text evidence="2">The sequence shown here is derived from an EMBL/GenBank/DDBJ whole genome shotgun (WGS) entry which is preliminary data.</text>
</comment>
<gene>
    <name evidence="2" type="ORF">FHR72_000142</name>
</gene>
<accession>A0A839Q2Y4</accession>
<reference evidence="2 3" key="1">
    <citation type="submission" date="2020-08" db="EMBL/GenBank/DDBJ databases">
        <title>The Agave Microbiome: Exploring the role of microbial communities in plant adaptations to desert environments.</title>
        <authorList>
            <person name="Partida-Martinez L.P."/>
        </authorList>
    </citation>
    <scope>NUCLEOTIDE SEQUENCE [LARGE SCALE GENOMIC DNA]</scope>
    <source>
        <strain evidence="2 3">AT2.18</strain>
    </source>
</reference>
<keyword evidence="1" id="KW-0812">Transmembrane</keyword>
<dbReference type="EMBL" id="JACHVU010000001">
    <property type="protein sequence ID" value="MBB2988685.1"/>
    <property type="molecule type" value="Genomic_DNA"/>
</dbReference>
<organism evidence="2 3">
    <name type="scientific">Mycolicibacterium iranicum</name>
    <name type="common">Mycobacterium iranicum</name>
    <dbReference type="NCBI Taxonomy" id="912594"/>
    <lineage>
        <taxon>Bacteria</taxon>
        <taxon>Bacillati</taxon>
        <taxon>Actinomycetota</taxon>
        <taxon>Actinomycetes</taxon>
        <taxon>Mycobacteriales</taxon>
        <taxon>Mycobacteriaceae</taxon>
        <taxon>Mycolicibacterium</taxon>
    </lineage>
</organism>
<evidence type="ECO:0000313" key="2">
    <source>
        <dbReference type="EMBL" id="MBB2988685.1"/>
    </source>
</evidence>
<evidence type="ECO:0000256" key="1">
    <source>
        <dbReference type="SAM" id="Phobius"/>
    </source>
</evidence>
<name>A0A839Q2Y4_MYCIR</name>
<keyword evidence="1" id="KW-1133">Transmembrane helix</keyword>
<sequence>MQPRNAGTRLSMGNDRDFAEKRFTRPGDYRTAVVYTLVVIALAGVAFAFYATGPRDSVFRAALVPAFLFAGGVGALIRAYREWKTERGWTAWQGAGWLLLLSMLVTLSVPGSAAFAS</sequence>
<feature type="transmembrane region" description="Helical" evidence="1">
    <location>
        <begin position="58"/>
        <end position="77"/>
    </location>
</feature>
<feature type="transmembrane region" description="Helical" evidence="1">
    <location>
        <begin position="32"/>
        <end position="52"/>
    </location>
</feature>
<dbReference type="Proteomes" id="UP000550501">
    <property type="component" value="Unassembled WGS sequence"/>
</dbReference>
<dbReference type="AlphaFoldDB" id="A0A839Q2Y4"/>
<protein>
    <submittedName>
        <fullName evidence="2">Peptidoglycan/LPS O-acetylase OafA/YrhL</fullName>
    </submittedName>
</protein>
<keyword evidence="1" id="KW-0472">Membrane</keyword>
<proteinExistence type="predicted"/>
<feature type="transmembrane region" description="Helical" evidence="1">
    <location>
        <begin position="97"/>
        <end position="116"/>
    </location>
</feature>